<evidence type="ECO:0000313" key="2">
    <source>
        <dbReference type="Proteomes" id="UP001194729"/>
    </source>
</evidence>
<dbReference type="Proteomes" id="UP001194729">
    <property type="component" value="Unassembled WGS sequence"/>
</dbReference>
<organism evidence="1 2">
    <name type="scientific">Nonlabens mediterrranea</name>
    <dbReference type="NCBI Taxonomy" id="1419947"/>
    <lineage>
        <taxon>Bacteria</taxon>
        <taxon>Pseudomonadati</taxon>
        <taxon>Bacteroidota</taxon>
        <taxon>Flavobacteriia</taxon>
        <taxon>Flavobacteriales</taxon>
        <taxon>Flavobacteriaceae</taxon>
        <taxon>Nonlabens</taxon>
    </lineage>
</organism>
<dbReference type="InterPro" id="IPR036737">
    <property type="entry name" value="OmpA-like_sf"/>
</dbReference>
<dbReference type="SUPFAM" id="SSF103088">
    <property type="entry name" value="OmpA-like"/>
    <property type="match status" value="1"/>
</dbReference>
<reference evidence="1 2" key="1">
    <citation type="submission" date="2020-11" db="EMBL/GenBank/DDBJ databases">
        <title>P. mediterranea TC4 genome.</title>
        <authorList>
            <person name="Molmeret M."/>
        </authorList>
    </citation>
    <scope>NUCLEOTIDE SEQUENCE [LARGE SCALE GENOMIC DNA]</scope>
    <source>
        <strain evidence="1 2">TC4</strain>
    </source>
</reference>
<evidence type="ECO:0008006" key="3">
    <source>
        <dbReference type="Google" id="ProtNLM"/>
    </source>
</evidence>
<keyword evidence="2" id="KW-1185">Reference proteome</keyword>
<evidence type="ECO:0000313" key="1">
    <source>
        <dbReference type="EMBL" id="MBF4986022.1"/>
    </source>
</evidence>
<feature type="non-terminal residue" evidence="1">
    <location>
        <position position="1"/>
    </location>
</feature>
<dbReference type="EMBL" id="JADKYU010000933">
    <property type="protein sequence ID" value="MBF4986022.1"/>
    <property type="molecule type" value="Genomic_DNA"/>
</dbReference>
<protein>
    <recommendedName>
        <fullName evidence="3">OmpA-like domain-containing protein</fullName>
    </recommendedName>
</protein>
<comment type="caution">
    <text evidence="1">The sequence shown here is derived from an EMBL/GenBank/DDBJ whole genome shotgun (WGS) entry which is preliminary data.</text>
</comment>
<proteinExistence type="predicted"/>
<name>A0ABS0ABQ0_9FLAO</name>
<gene>
    <name evidence="1" type="ORF">FNJ87_17375</name>
</gene>
<accession>A0ABS0ABQ0</accession>
<sequence length="58" mass="6059">DTVGNATDNYNIGRDNVKTARSLMIQNGIGSNQIVTIPKGEESSGAAGNNRSIVVIVK</sequence>